<evidence type="ECO:0000313" key="2">
    <source>
        <dbReference type="EMBL" id="GJD96673.1"/>
    </source>
</evidence>
<reference evidence="2" key="2">
    <citation type="submission" date="2021-08" db="EMBL/GenBank/DDBJ databases">
        <authorList>
            <person name="Tani A."/>
            <person name="Ola A."/>
            <person name="Ogura Y."/>
            <person name="Katsura K."/>
            <person name="Hayashi T."/>
        </authorList>
    </citation>
    <scope>NUCLEOTIDE SEQUENCE</scope>
    <source>
        <strain evidence="2">DSM 19015</strain>
    </source>
</reference>
<keyword evidence="3" id="KW-1185">Reference proteome</keyword>
<feature type="domain" description="Prolyl 4-hydroxylase alpha subunit Fe(2+) 2OG dioxygenase" evidence="1">
    <location>
        <begin position="170"/>
        <end position="248"/>
    </location>
</feature>
<gene>
    <name evidence="2" type="ORF">OCOJLMKI_3897</name>
</gene>
<dbReference type="Pfam" id="PF13640">
    <property type="entry name" value="2OG-FeII_Oxy_3"/>
    <property type="match status" value="1"/>
</dbReference>
<proteinExistence type="predicted"/>
<evidence type="ECO:0000313" key="3">
    <source>
        <dbReference type="Proteomes" id="UP001055125"/>
    </source>
</evidence>
<dbReference type="Gene3D" id="2.60.120.620">
    <property type="entry name" value="q2cbj1_9rhob like domain"/>
    <property type="match status" value="1"/>
</dbReference>
<accession>A0ABQ4S2J2</accession>
<sequence length="273" mass="30093">MGFNGLSMAVPVRRGKSSPGPCPLSAAIGESIHVGVPKKALAIHLRTGYRFGSVPLDGTRITSMSGLSILNVDAVRTAPLSREPYSYMLGKDVLKPEAIDAIRQDFPAIAKPGYLTVDEVALKGRFKALIDELESDEFSAILGEKFGIDLVSCPRLTTIMKRSQLKYGSIHTDGPSKVLTLLVYMNDAWDAPAAGRLRVLYDGRNYEPFAVEVPPTMGTMFAFLRADNSWHGHEPFEGERRVVQVAWVKDAAELERKKKRNRTAQFLKGIFGR</sequence>
<evidence type="ECO:0000259" key="1">
    <source>
        <dbReference type="Pfam" id="PF13640"/>
    </source>
</evidence>
<dbReference type="InterPro" id="IPR044862">
    <property type="entry name" value="Pro_4_hyd_alph_FE2OG_OXY"/>
</dbReference>
<reference evidence="2" key="1">
    <citation type="journal article" date="2021" name="Front. Microbiol.">
        <title>Comprehensive Comparative Genomics and Phenotyping of Methylobacterium Species.</title>
        <authorList>
            <person name="Alessa O."/>
            <person name="Ogura Y."/>
            <person name="Fujitani Y."/>
            <person name="Takami H."/>
            <person name="Hayashi T."/>
            <person name="Sahin N."/>
            <person name="Tani A."/>
        </authorList>
    </citation>
    <scope>NUCLEOTIDE SEQUENCE</scope>
    <source>
        <strain evidence="2">DSM 19015</strain>
    </source>
</reference>
<name>A0ABQ4S2J2_9HYPH</name>
<dbReference type="EMBL" id="BPQP01000066">
    <property type="protein sequence ID" value="GJD96673.1"/>
    <property type="molecule type" value="Genomic_DNA"/>
</dbReference>
<comment type="caution">
    <text evidence="2">The sequence shown here is derived from an EMBL/GenBank/DDBJ whole genome shotgun (WGS) entry which is preliminary data.</text>
</comment>
<protein>
    <recommendedName>
        <fullName evidence="1">Prolyl 4-hydroxylase alpha subunit Fe(2+) 2OG dioxygenase domain-containing protein</fullName>
    </recommendedName>
</protein>
<organism evidence="2 3">
    <name type="scientific">Methylobacterium iners</name>
    <dbReference type="NCBI Taxonomy" id="418707"/>
    <lineage>
        <taxon>Bacteria</taxon>
        <taxon>Pseudomonadati</taxon>
        <taxon>Pseudomonadota</taxon>
        <taxon>Alphaproteobacteria</taxon>
        <taxon>Hyphomicrobiales</taxon>
        <taxon>Methylobacteriaceae</taxon>
        <taxon>Methylobacterium</taxon>
    </lineage>
</organism>
<dbReference type="Proteomes" id="UP001055125">
    <property type="component" value="Unassembled WGS sequence"/>
</dbReference>